<keyword evidence="1" id="KW-0732">Signal</keyword>
<organism evidence="2 3">
    <name type="scientific">Sphingomonas aurantiaca</name>
    <dbReference type="NCBI Taxonomy" id="185949"/>
    <lineage>
        <taxon>Bacteria</taxon>
        <taxon>Pseudomonadati</taxon>
        <taxon>Pseudomonadota</taxon>
        <taxon>Alphaproteobacteria</taxon>
        <taxon>Sphingomonadales</taxon>
        <taxon>Sphingomonadaceae</taxon>
        <taxon>Sphingomonas</taxon>
    </lineage>
</organism>
<evidence type="ECO:0000313" key="3">
    <source>
        <dbReference type="Proteomes" id="UP000244189"/>
    </source>
</evidence>
<dbReference type="AlphaFoldDB" id="A0A2T5GJV7"/>
<evidence type="ECO:0000256" key="1">
    <source>
        <dbReference type="SAM" id="SignalP"/>
    </source>
</evidence>
<feature type="chain" id="PRO_5015402359" evidence="1">
    <location>
        <begin position="25"/>
        <end position="91"/>
    </location>
</feature>
<protein>
    <submittedName>
        <fullName evidence="2">Uncharacterized protein</fullName>
    </submittedName>
</protein>
<gene>
    <name evidence="2" type="ORF">C8J26_2443</name>
</gene>
<accession>A0A2T5GJV7</accession>
<name>A0A2T5GJV7_9SPHN</name>
<evidence type="ECO:0000313" key="2">
    <source>
        <dbReference type="EMBL" id="PTQ59594.1"/>
    </source>
</evidence>
<keyword evidence="3" id="KW-1185">Reference proteome</keyword>
<comment type="caution">
    <text evidence="2">The sequence shown here is derived from an EMBL/GenBank/DDBJ whole genome shotgun (WGS) entry which is preliminary data.</text>
</comment>
<dbReference type="Proteomes" id="UP000244189">
    <property type="component" value="Unassembled WGS sequence"/>
</dbReference>
<proteinExistence type="predicted"/>
<dbReference type="EMBL" id="QAOG01000004">
    <property type="protein sequence ID" value="PTQ59594.1"/>
    <property type="molecule type" value="Genomic_DNA"/>
</dbReference>
<feature type="signal peptide" evidence="1">
    <location>
        <begin position="1"/>
        <end position="24"/>
    </location>
</feature>
<reference evidence="2 3" key="1">
    <citation type="submission" date="2018-04" db="EMBL/GenBank/DDBJ databases">
        <title>Genomic Encyclopedia of Type Strains, Phase III (KMG-III): the genomes of soil and plant-associated and newly described type strains.</title>
        <authorList>
            <person name="Whitman W."/>
        </authorList>
    </citation>
    <scope>NUCLEOTIDE SEQUENCE [LARGE SCALE GENOMIC DNA]</scope>
    <source>
        <strain evidence="2 3">MA101b</strain>
    </source>
</reference>
<sequence length="91" mass="9663">MKNTTPVLRIAAACLFLTTAPAFAGEGPVCGTAAGRPRLVCDEGACIRVPVSDLCEAVRAAYPGKRRAIRPSRIERNPVREELTLLIASVS</sequence>
<dbReference type="RefSeq" id="WP_146168822.1">
    <property type="nucleotide sequence ID" value="NZ_JAPZPS010000007.1"/>
</dbReference>